<protein>
    <submittedName>
        <fullName evidence="1">Uncharacterized protein</fullName>
    </submittedName>
</protein>
<evidence type="ECO:0000313" key="1">
    <source>
        <dbReference type="EMBL" id="KAH9518051.1"/>
    </source>
</evidence>
<accession>A0A922L4Z9</accession>
<name>A0A922L4Z9_DERFA</name>
<comment type="caution">
    <text evidence="1">The sequence shown here is derived from an EMBL/GenBank/DDBJ whole genome shotgun (WGS) entry which is preliminary data.</text>
</comment>
<reference evidence="1" key="1">
    <citation type="submission" date="2013-05" db="EMBL/GenBank/DDBJ databases">
        <authorList>
            <person name="Yim A.K.Y."/>
            <person name="Chan T.F."/>
            <person name="Ji K.M."/>
            <person name="Liu X.Y."/>
            <person name="Zhou J.W."/>
            <person name="Li R.Q."/>
            <person name="Yang K.Y."/>
            <person name="Li J."/>
            <person name="Li M."/>
            <person name="Law P.T.W."/>
            <person name="Wu Y.L."/>
            <person name="Cai Z.L."/>
            <person name="Qin H."/>
            <person name="Bao Y."/>
            <person name="Leung R.K.K."/>
            <person name="Ng P.K.S."/>
            <person name="Zou J."/>
            <person name="Zhong X.J."/>
            <person name="Ran P.X."/>
            <person name="Zhong N.S."/>
            <person name="Liu Z.G."/>
            <person name="Tsui S.K.W."/>
        </authorList>
    </citation>
    <scope>NUCLEOTIDE SEQUENCE</scope>
    <source>
        <strain evidence="1">Derf</strain>
        <tissue evidence="1">Whole organism</tissue>
    </source>
</reference>
<reference evidence="1" key="2">
    <citation type="journal article" date="2022" name="Res Sq">
        <title>Comparative Genomics Reveals Insights into the Divergent Evolution of Astigmatic Mites and Household Pest Adaptations.</title>
        <authorList>
            <person name="Xiong Q."/>
            <person name="Wan A.T.-Y."/>
            <person name="Liu X.-Y."/>
            <person name="Fung C.S.-H."/>
            <person name="Xiao X."/>
            <person name="Malainual N."/>
            <person name="Hou J."/>
            <person name="Wang L."/>
            <person name="Wang M."/>
            <person name="Yang K."/>
            <person name="Cui Y."/>
            <person name="Leung E."/>
            <person name="Nong W."/>
            <person name="Shin S.-K."/>
            <person name="Au S."/>
            <person name="Jeong K.Y."/>
            <person name="Chew F.T."/>
            <person name="Hui J."/>
            <person name="Leung T.F."/>
            <person name="Tungtrongchitr A."/>
            <person name="Zhong N."/>
            <person name="Liu Z."/>
            <person name="Tsui S."/>
        </authorList>
    </citation>
    <scope>NUCLEOTIDE SEQUENCE</scope>
    <source>
        <strain evidence="1">Derf</strain>
        <tissue evidence="1">Whole organism</tissue>
    </source>
</reference>
<sequence>MIIKINTLYQYNKLEIYCRLFFFLCVKHVPHHYHSVQDQDLIRSSWSYSLLAGFHWMDRFLVHINGFVIDLELLYSPRTAVIESDN</sequence>
<gene>
    <name evidence="1" type="ORF">DERF_008654</name>
</gene>
<dbReference type="EMBL" id="ASGP02000003">
    <property type="protein sequence ID" value="KAH9518051.1"/>
    <property type="molecule type" value="Genomic_DNA"/>
</dbReference>
<proteinExistence type="predicted"/>
<organism evidence="1 2">
    <name type="scientific">Dermatophagoides farinae</name>
    <name type="common">American house dust mite</name>
    <dbReference type="NCBI Taxonomy" id="6954"/>
    <lineage>
        <taxon>Eukaryota</taxon>
        <taxon>Metazoa</taxon>
        <taxon>Ecdysozoa</taxon>
        <taxon>Arthropoda</taxon>
        <taxon>Chelicerata</taxon>
        <taxon>Arachnida</taxon>
        <taxon>Acari</taxon>
        <taxon>Acariformes</taxon>
        <taxon>Sarcoptiformes</taxon>
        <taxon>Astigmata</taxon>
        <taxon>Psoroptidia</taxon>
        <taxon>Analgoidea</taxon>
        <taxon>Pyroglyphidae</taxon>
        <taxon>Dermatophagoidinae</taxon>
        <taxon>Dermatophagoides</taxon>
    </lineage>
</organism>
<dbReference type="AlphaFoldDB" id="A0A922L4Z9"/>
<keyword evidence="2" id="KW-1185">Reference proteome</keyword>
<dbReference type="Proteomes" id="UP000790347">
    <property type="component" value="Unassembled WGS sequence"/>
</dbReference>
<evidence type="ECO:0000313" key="2">
    <source>
        <dbReference type="Proteomes" id="UP000790347"/>
    </source>
</evidence>